<gene>
    <name evidence="15" type="primary">fsa4-1</name>
    <name evidence="15" type="ORF">CGGC5_v002428</name>
</gene>
<dbReference type="PANTHER" id="PTHR43712:SF16">
    <property type="entry name" value="O-METHYLTRANSFERASE ELCB"/>
    <property type="match status" value="1"/>
</dbReference>
<dbReference type="Gene3D" id="1.10.10.10">
    <property type="entry name" value="Winged helix-like DNA-binding domain superfamily/Winged helix DNA-binding domain"/>
    <property type="match status" value="1"/>
</dbReference>
<dbReference type="InterPro" id="IPR036390">
    <property type="entry name" value="WH_DNA-bd_sf"/>
</dbReference>
<dbReference type="CDD" id="cd02124">
    <property type="entry name" value="PA_PoS1_like"/>
    <property type="match status" value="1"/>
</dbReference>
<keyword evidence="5" id="KW-0949">S-adenosyl-L-methionine</keyword>
<protein>
    <submittedName>
        <fullName evidence="15">Methyltransferase fsa4</fullName>
    </submittedName>
</protein>
<dbReference type="SUPFAM" id="SSF46785">
    <property type="entry name" value="Winged helix' DNA-binding domain"/>
    <property type="match status" value="1"/>
</dbReference>
<dbReference type="Proteomes" id="UP000011096">
    <property type="component" value="Unassembled WGS sequence"/>
</dbReference>
<dbReference type="PROSITE" id="PS51892">
    <property type="entry name" value="SUBTILASE"/>
    <property type="match status" value="1"/>
</dbReference>
<evidence type="ECO:0000259" key="13">
    <source>
        <dbReference type="Pfam" id="PF00891"/>
    </source>
</evidence>
<dbReference type="PROSITE" id="PS00137">
    <property type="entry name" value="SUBTILASE_HIS"/>
    <property type="match status" value="1"/>
</dbReference>
<dbReference type="InterPro" id="IPR036852">
    <property type="entry name" value="Peptidase_S8/S53_dom_sf"/>
</dbReference>
<keyword evidence="8 10" id="KW-0720">Serine protease</keyword>
<feature type="active site" description="Charge relay system" evidence="9 10">
    <location>
        <position position="898"/>
    </location>
</feature>
<feature type="domain" description="O-methyltransferase C-terminal" evidence="13">
    <location>
        <begin position="168"/>
        <end position="375"/>
    </location>
</feature>
<dbReference type="Pfam" id="PF00891">
    <property type="entry name" value="Methyltransf_2"/>
    <property type="match status" value="1"/>
</dbReference>
<dbReference type="Pfam" id="PF00082">
    <property type="entry name" value="Peptidase_S8"/>
    <property type="match status" value="1"/>
</dbReference>
<dbReference type="GO" id="GO:0008171">
    <property type="term" value="F:O-methyltransferase activity"/>
    <property type="evidence" value="ECO:0007669"/>
    <property type="project" value="InterPro"/>
</dbReference>
<dbReference type="GO" id="GO:0016020">
    <property type="term" value="C:membrane"/>
    <property type="evidence" value="ECO:0007669"/>
    <property type="project" value="InterPro"/>
</dbReference>
<dbReference type="SUPFAM" id="SSF52743">
    <property type="entry name" value="Subtilisin-like"/>
    <property type="match status" value="1"/>
</dbReference>
<dbReference type="InterPro" id="IPR010435">
    <property type="entry name" value="C5a/SBT2-like_Fn3"/>
</dbReference>
<keyword evidence="6" id="KW-0732">Signal</keyword>
<dbReference type="PROSITE" id="PS51683">
    <property type="entry name" value="SAM_OMT_II"/>
    <property type="match status" value="1"/>
</dbReference>
<dbReference type="PROSITE" id="PS00136">
    <property type="entry name" value="SUBTILASE_ASP"/>
    <property type="match status" value="1"/>
</dbReference>
<reference evidence="15 16" key="2">
    <citation type="submission" date="2020-04" db="EMBL/GenBank/DDBJ databases">
        <title>Genome sequencing and assembly of multiple isolates from the Colletotrichum gloeosporioides species complex.</title>
        <authorList>
            <person name="Gan P."/>
            <person name="Shirasu K."/>
        </authorList>
    </citation>
    <scope>NUCLEOTIDE SEQUENCE [LARGE SCALE GENOMIC DNA]</scope>
    <source>
        <strain evidence="15 16">Nara gc5</strain>
    </source>
</reference>
<dbReference type="InterPro" id="IPR034187">
    <property type="entry name" value="Peptidases_S8_5"/>
</dbReference>
<dbReference type="GO" id="GO:0004252">
    <property type="term" value="F:serine-type endopeptidase activity"/>
    <property type="evidence" value="ECO:0007669"/>
    <property type="project" value="UniProtKB-UniRule"/>
</dbReference>
<dbReference type="Gene3D" id="3.50.30.30">
    <property type="match status" value="1"/>
</dbReference>
<dbReference type="InterPro" id="IPR022398">
    <property type="entry name" value="Peptidase_S8_His-AS"/>
</dbReference>
<evidence type="ECO:0000256" key="8">
    <source>
        <dbReference type="ARBA" id="ARBA00022825"/>
    </source>
</evidence>
<reference evidence="15 16" key="1">
    <citation type="submission" date="2012-08" db="EMBL/GenBank/DDBJ databases">
        <authorList>
            <person name="Gan P.H.P."/>
            <person name="Ikeda K."/>
            <person name="Irieda H."/>
            <person name="Narusaka M."/>
            <person name="O'Connell R.J."/>
            <person name="Narusaka Y."/>
            <person name="Takano Y."/>
            <person name="Kubo Y."/>
            <person name="Shirasu K."/>
        </authorList>
    </citation>
    <scope>NUCLEOTIDE SEQUENCE [LARGE SCALE GENOMIC DNA]</scope>
    <source>
        <strain evidence="15 16">Nara gc5</strain>
    </source>
</reference>
<name>A0A7J6JJ37_COLFN</name>
<feature type="active site" description="Charge relay system" evidence="9 10">
    <location>
        <position position="532"/>
    </location>
</feature>
<proteinExistence type="inferred from homology"/>
<dbReference type="Pfam" id="PF06280">
    <property type="entry name" value="fn3_5"/>
    <property type="match status" value="1"/>
</dbReference>
<keyword evidence="3 10" id="KW-0645">Protease</keyword>
<dbReference type="InParanoid" id="A0A7J6JJ37"/>
<dbReference type="InterPro" id="IPR013783">
    <property type="entry name" value="Ig-like_fold"/>
</dbReference>
<dbReference type="InterPro" id="IPR029063">
    <property type="entry name" value="SAM-dependent_MTases_sf"/>
</dbReference>
<comment type="similarity">
    <text evidence="1 10 11">Belongs to the peptidase S8 family.</text>
</comment>
<dbReference type="InterPro" id="IPR023828">
    <property type="entry name" value="Peptidase_S8_Ser-AS"/>
</dbReference>
<organism evidence="15 16">
    <name type="scientific">Colletotrichum fructicola (strain Nara gc5)</name>
    <name type="common">Anthracnose fungus</name>
    <name type="synonym">Colletotrichum gloeosporioides (strain Nara gc5)</name>
    <dbReference type="NCBI Taxonomy" id="1213859"/>
    <lineage>
        <taxon>Eukaryota</taxon>
        <taxon>Fungi</taxon>
        <taxon>Dikarya</taxon>
        <taxon>Ascomycota</taxon>
        <taxon>Pezizomycotina</taxon>
        <taxon>Sordariomycetes</taxon>
        <taxon>Hypocreomycetidae</taxon>
        <taxon>Glomerellales</taxon>
        <taxon>Glomerellaceae</taxon>
        <taxon>Colletotrichum</taxon>
        <taxon>Colletotrichum gloeosporioides species complex</taxon>
    </lineage>
</organism>
<feature type="active site" description="Charge relay system" evidence="9 10">
    <location>
        <position position="582"/>
    </location>
</feature>
<feature type="domain" description="Peptidase S8/S53" evidence="12">
    <location>
        <begin position="523"/>
        <end position="916"/>
    </location>
</feature>
<dbReference type="Gene3D" id="3.40.50.150">
    <property type="entry name" value="Vaccinia Virus protein VP39"/>
    <property type="match status" value="1"/>
</dbReference>
<evidence type="ECO:0000256" key="4">
    <source>
        <dbReference type="ARBA" id="ARBA00022679"/>
    </source>
</evidence>
<evidence type="ECO:0000256" key="2">
    <source>
        <dbReference type="ARBA" id="ARBA00022603"/>
    </source>
</evidence>
<sequence>MAITPSELPGLISQLSALVNSNRDGAPTPEMELIAEKILYATRPYGNDAMNRIYPYVEIVTIRLFMDWGVFENIPDEGTISYAQLAKRVDADESILRRYAWILVARNILIQTGEELLSHSEVSKKYRPGNLEVRLATFYYDEMFLTAVKMPEYFRHYGRREPTQQNHTPYSYGHGEPDKTLWEICHKEPARLKRVMDAMDTVTHGPMIGKEYGFSWLKERIADPAQKDRILFVDVGAGKGHITKAILQENPFIPHDRVALEDRDEVMKQVAANPDPGLAGVKLQSHDFHKEQPIKKAFIYFICRCLHNYSDEVSGKMLTHLSQAMGSDSRVLVAEMVMDDPPQPLQAMYDFTMLDIGGKERTAKNWAQMAAGAGLKVNKIYGLAPDIMPSVWTLAVAVLPFLGSTSALSKRQNGSSVTVSNRYIVEFAQGQASFQGAIASLPDVEVVKTFQNDIFSGAYVKTETHDIASIQALPDIVKVWHNHVVKLDPVKVARSFSDDAASANYSTHHTTGVNRLHENGVFGEGAKVGVVDSGIQYSHPALGGGFGTGFKVAGGYDFVGDGNWPDLGEKEPDEDPLDILGHGTHVAGIVAGSSTNFVGVAPEASLYAYKVFTSTGETDEATLIEAFLKAYDDGMDIITASIGGPNGFSDNAWAEVASRIVDRGVLVTIAAGNSGDSGPFYGSSGSSGKNVLAVASVEGESAPMPAFKATFALRNETSSSRIGYIPSVLYFPESVAGWPILPLGLDTNATAEACEPYPEGSHNLIGAVALVRRGGCDAMTKQANLNVLGARYILIYNNESPLAQLYTDDYQSALAVIERHSGEAIVEAVKAGTSVTADFSAGPNDVVGLPRDFAGLPSSFTSWGGLYDLEIKPDIAAPGGEIFSAYPTDSFSTLSGTSMACPYVAGVAALYIGAHGGRTVHGPGFAKMLARRIIASGKTVKWWDGALDMAAPPPQVGTGLVDAFKVVNATTSLEFEKFALNDTANFVASHEVVVRNEGSGDVAYTFSVEDGAGMEILLPLDTSVSSSPRVRALEEVQPREMPVEVVLPEGFTLKAGESKTVSVTFQAPDFGNPAGLPLYSGKVIVSESNNESLAIPYMGLAADLKKEMDDMYMHGFPKATTTYNFIPIEEKPYWTNEIWQDEDWLWLTIQMKWGSKELRWDIYEAGWNESDWSYPPAVGEDGHIGSVAYYDRSDTEYWSPFSDSSGPFDVIPFPLENVHRNAIYTSYRHTFFWFGVLANGSQIEPGNYTMRFAALKPFGDPAKSEDWSIWKSPQVSILGKFGPSPWG</sequence>
<evidence type="ECO:0000256" key="1">
    <source>
        <dbReference type="ARBA" id="ARBA00011073"/>
    </source>
</evidence>
<dbReference type="CDD" id="cd07489">
    <property type="entry name" value="Peptidases_S8_5"/>
    <property type="match status" value="1"/>
</dbReference>
<dbReference type="InterPro" id="IPR015500">
    <property type="entry name" value="Peptidase_S8_subtilisin-rel"/>
</dbReference>
<evidence type="ECO:0000313" key="15">
    <source>
        <dbReference type="EMBL" id="KAF4490639.1"/>
    </source>
</evidence>
<evidence type="ECO:0000256" key="6">
    <source>
        <dbReference type="ARBA" id="ARBA00022729"/>
    </source>
</evidence>
<dbReference type="InterPro" id="IPR001077">
    <property type="entry name" value="COMT_C"/>
</dbReference>
<dbReference type="Gene3D" id="2.60.40.10">
    <property type="entry name" value="Immunoglobulins"/>
    <property type="match status" value="1"/>
</dbReference>
<accession>A0A7J6JJ37</accession>
<dbReference type="GO" id="GO:0032259">
    <property type="term" value="P:methylation"/>
    <property type="evidence" value="ECO:0007669"/>
    <property type="project" value="UniProtKB-KW"/>
</dbReference>
<dbReference type="InterPro" id="IPR023827">
    <property type="entry name" value="Peptidase_S8_Asp-AS"/>
</dbReference>
<keyword evidence="2 15" id="KW-0489">Methyltransferase</keyword>
<dbReference type="PANTHER" id="PTHR43712">
    <property type="entry name" value="PUTATIVE (AFU_ORTHOLOGUE AFUA_4G14580)-RELATED"/>
    <property type="match status" value="1"/>
</dbReference>
<evidence type="ECO:0000256" key="5">
    <source>
        <dbReference type="ARBA" id="ARBA00022691"/>
    </source>
</evidence>
<dbReference type="PRINTS" id="PR00723">
    <property type="entry name" value="SUBTILISIN"/>
</dbReference>
<evidence type="ECO:0000256" key="11">
    <source>
        <dbReference type="RuleBase" id="RU003355"/>
    </source>
</evidence>
<dbReference type="Gene3D" id="3.40.50.200">
    <property type="entry name" value="Peptidase S8/S53 domain"/>
    <property type="match status" value="1"/>
</dbReference>
<dbReference type="PROSITE" id="PS00138">
    <property type="entry name" value="SUBTILASE_SER"/>
    <property type="match status" value="1"/>
</dbReference>
<evidence type="ECO:0000256" key="9">
    <source>
        <dbReference type="PIRSR" id="PIRSR615500-1"/>
    </source>
</evidence>
<dbReference type="GO" id="GO:0006508">
    <property type="term" value="P:proteolysis"/>
    <property type="evidence" value="ECO:0007669"/>
    <property type="project" value="UniProtKB-KW"/>
</dbReference>
<evidence type="ECO:0000256" key="3">
    <source>
        <dbReference type="ARBA" id="ARBA00022670"/>
    </source>
</evidence>
<evidence type="ECO:0000256" key="7">
    <source>
        <dbReference type="ARBA" id="ARBA00022801"/>
    </source>
</evidence>
<evidence type="ECO:0000259" key="14">
    <source>
        <dbReference type="Pfam" id="PF06280"/>
    </source>
</evidence>
<dbReference type="RefSeq" id="XP_031876143.1">
    <property type="nucleotide sequence ID" value="XM_032027500.1"/>
</dbReference>
<dbReference type="GeneID" id="43611626"/>
<dbReference type="OrthoDB" id="10256524at2759"/>
<comment type="caution">
    <text evidence="15">The sequence shown here is derived from an EMBL/GenBank/DDBJ whole genome shotgun (WGS) entry which is preliminary data.</text>
</comment>
<keyword evidence="4 15" id="KW-0808">Transferase</keyword>
<keyword evidence="16" id="KW-1185">Reference proteome</keyword>
<evidence type="ECO:0000259" key="12">
    <source>
        <dbReference type="Pfam" id="PF00082"/>
    </source>
</evidence>
<dbReference type="InterPro" id="IPR000209">
    <property type="entry name" value="Peptidase_S8/S53_dom"/>
</dbReference>
<evidence type="ECO:0000313" key="16">
    <source>
        <dbReference type="Proteomes" id="UP000011096"/>
    </source>
</evidence>
<dbReference type="EMBL" id="ANPB02000001">
    <property type="protein sequence ID" value="KAF4490639.1"/>
    <property type="molecule type" value="Genomic_DNA"/>
</dbReference>
<evidence type="ECO:0000256" key="10">
    <source>
        <dbReference type="PROSITE-ProRule" id="PRU01240"/>
    </source>
</evidence>
<feature type="domain" description="C5a peptidase/Subtilisin-like protease SBT2-like Fn3-like" evidence="14">
    <location>
        <begin position="979"/>
        <end position="1098"/>
    </location>
</feature>
<dbReference type="InterPro" id="IPR016461">
    <property type="entry name" value="COMT-like"/>
</dbReference>
<dbReference type="SUPFAM" id="SSF53335">
    <property type="entry name" value="S-adenosyl-L-methionine-dependent methyltransferases"/>
    <property type="match status" value="1"/>
</dbReference>
<keyword evidence="7 10" id="KW-0378">Hydrolase</keyword>
<dbReference type="InterPro" id="IPR036388">
    <property type="entry name" value="WH-like_DNA-bd_sf"/>
</dbReference>